<dbReference type="RefSeq" id="WP_173078664.1">
    <property type="nucleotide sequence ID" value="NZ_BLPG01000001.1"/>
</dbReference>
<dbReference type="InterPro" id="IPR006162">
    <property type="entry name" value="Ppantetheine_attach_site"/>
</dbReference>
<dbReference type="SUPFAM" id="SSF55048">
    <property type="entry name" value="Probable ACP-binding domain of malonyl-CoA ACP transacylase"/>
    <property type="match status" value="1"/>
</dbReference>
<dbReference type="InterPro" id="IPR020806">
    <property type="entry name" value="PKS_PP-bd"/>
</dbReference>
<dbReference type="InterPro" id="IPR014031">
    <property type="entry name" value="Ketoacyl_synth_C"/>
</dbReference>
<dbReference type="InterPro" id="IPR050091">
    <property type="entry name" value="PKS_NRPS_Biosynth_Enz"/>
</dbReference>
<dbReference type="EMBL" id="BLPG01000001">
    <property type="protein sequence ID" value="GFJ91622.1"/>
    <property type="molecule type" value="Genomic_DNA"/>
</dbReference>
<dbReference type="GO" id="GO:0006633">
    <property type="term" value="P:fatty acid biosynthetic process"/>
    <property type="evidence" value="ECO:0007669"/>
    <property type="project" value="InterPro"/>
</dbReference>
<dbReference type="GO" id="GO:0071770">
    <property type="term" value="P:DIM/DIP cell wall layer assembly"/>
    <property type="evidence" value="ECO:0007669"/>
    <property type="project" value="TreeGrafter"/>
</dbReference>
<dbReference type="Gene3D" id="1.10.1200.10">
    <property type="entry name" value="ACP-like"/>
    <property type="match status" value="2"/>
</dbReference>
<dbReference type="Pfam" id="PF00109">
    <property type="entry name" value="ketoacyl-synt"/>
    <property type="match status" value="1"/>
</dbReference>
<protein>
    <recommendedName>
        <fullName evidence="9">Carrier domain-containing protein</fullName>
    </recommendedName>
</protein>
<dbReference type="InterPro" id="IPR036736">
    <property type="entry name" value="ACP-like_sf"/>
</dbReference>
<dbReference type="InterPro" id="IPR020841">
    <property type="entry name" value="PKS_Beta-ketoAc_synthase_dom"/>
</dbReference>
<dbReference type="SMART" id="SM00825">
    <property type="entry name" value="PKS_KS"/>
    <property type="match status" value="1"/>
</dbReference>
<feature type="domain" description="Carrier" evidence="5">
    <location>
        <begin position="1364"/>
        <end position="1439"/>
    </location>
</feature>
<dbReference type="InterPro" id="IPR016039">
    <property type="entry name" value="Thiolase-like"/>
</dbReference>
<dbReference type="InterPro" id="IPR032821">
    <property type="entry name" value="PKS_assoc"/>
</dbReference>
<gene>
    <name evidence="7" type="ORF">Prum_052640</name>
</gene>
<reference evidence="7 8" key="2">
    <citation type="submission" date="2020-03" db="EMBL/GenBank/DDBJ databases">
        <authorList>
            <person name="Ichikawa N."/>
            <person name="Kimura A."/>
            <person name="Kitahashi Y."/>
            <person name="Uohara A."/>
        </authorList>
    </citation>
    <scope>NUCLEOTIDE SEQUENCE [LARGE SCALE GENOMIC DNA]</scope>
    <source>
        <strain evidence="7 8">NBRC 108638</strain>
    </source>
</reference>
<dbReference type="Gene3D" id="3.40.366.10">
    <property type="entry name" value="Malonyl-Coenzyme A Acyl Carrier Protein, domain 2"/>
    <property type="match status" value="2"/>
</dbReference>
<dbReference type="GO" id="GO:0005737">
    <property type="term" value="C:cytoplasm"/>
    <property type="evidence" value="ECO:0007669"/>
    <property type="project" value="TreeGrafter"/>
</dbReference>
<dbReference type="Gene3D" id="3.40.47.10">
    <property type="match status" value="1"/>
</dbReference>
<sequence length="1480" mass="151615">MLLVSGPTADAARAQVGAYAERLRDATAEEADALLYSAAVRRTQHAHRLAVAGDRTALLKGLDAYAAGKSAPQVAAGGPAQEHRPALVHVFSGQGSQWSGMALDLYRTSPLVRDTLDECDALVRELGGWSPLEELSRTEGGRLAETRYAQPVNFAVQVALSRLFASWGAGPDAVVGHSAGELAAAHVSGALGLPEATRLAVERGRLMQAATGSGAMVAVELPADEVAPVLARHGADLCVATVNGPRSVVASGPAEPLGRAVEELRAAGATCLPLGVDYAFHSPAVHPYGDALAELLADLAPGPASVRMVSTVDPMADPPALDAAYWGRNVRDPVLFWPAVDRLLAAGPAVFVELGPHPVLQRGLAAAAAARGRRALVVGSLAKRRPAATTLAQTVSRLYAGGVDLDWSAIRGPARRYVPLPPVPLGGDRYWLPDPPPGRRNGSAGPSGPVRAEVRFFDAEGRLLSMVDGPAFGAGPTNGVAAGNGNGNGAAVGNGNGASARPHRNGDAAGDRERVAAVIGRVAAEVLGYPADRRLSPLRGFFDLGMNSLTLVDFVGRLERELGCALGTDAGIEHPTIEALTAHVLAMGARPDPVAAGRATAAARRPTAVAEAGAAEPIAIVGMGCRLPSAAGLDAYWALLTGGVDATTDVPADRWDAAALLAGGRGGPGTVTTRRGAFLDQVDLFDSGFFRVSAREARAMDPQHRLLAEVAWEALEDAGLDAYRLRGGQTAVYAGMNSTDYQHLVTRRMADIDLYYGTGNSFSGAPGRLSYFLGVRGPSLAVDTACSSSLVAVHLAVQSLRAGESDVALAGGVNVMATPTVYLAMSAGGALAPDGRCKAFDEAADGYGRGEGAGVVVLKTLSRARADGDRVYAVIRGSAVNHNGVSAGLTVPSVDAQEELIRSALDAGDVPPAAVEYVEAHGTGTRLGDAAELTALDRALGSGRPADRPLLVGSVKSNIGHLEAAAGVAALIKTALALWHGEIPRHLHFTRPTGQVDWDRLGVRVVTERVPWRSPAGPDRVAGVSAFGFTGTNAHVVLAGVPAPDPAPPAAPARAHLLVASAANEAALVAVRERMRERIAGLPAGELADACHTAGARRTQLEHRVAAVGHTAAELATGLAGGTAHAGVAPAGSTPGFILVYGGSAAVPWAEMDRSEPAFRAALDGIGPEARDALRGGGLAAGDPIAVTAVQIALTDVWRDHGVSPAAVAGSGIGGWAAAHAAGLLGAGEALRGAGGGTVPVPGVVPGVPLWLTAGGESGAPLLVPVDAGRVPAGIAGTALTSTRPWPDAIVDTVAQLYVHGCVVDWDRLIGRRPYRVSLPSYPWQRRPHWISGATPAADDVPAGDEVPAAAAWLLAVPPAQRLDRLLDSVLAAVAAVLGEDSAAAIAPDQGFFELGMDSVLAVALRDRLAEEYAVELPATLTFEFPTSRALARHLLESVAPQAPAPPAEGLAVDPDDDGVDGLSDEDLLNRLMATLAEDG</sequence>
<dbReference type="FunFam" id="3.40.47.10:FF:000019">
    <property type="entry name" value="Polyketide synthase type I"/>
    <property type="match status" value="1"/>
</dbReference>
<keyword evidence="8" id="KW-1185">Reference proteome</keyword>
<dbReference type="InterPro" id="IPR014043">
    <property type="entry name" value="Acyl_transferase_dom"/>
</dbReference>
<dbReference type="SMART" id="SM00827">
    <property type="entry name" value="PKS_AT"/>
    <property type="match status" value="1"/>
</dbReference>
<dbReference type="PANTHER" id="PTHR43775">
    <property type="entry name" value="FATTY ACID SYNTHASE"/>
    <property type="match status" value="1"/>
</dbReference>
<dbReference type="GO" id="GO:0031177">
    <property type="term" value="F:phosphopantetheine binding"/>
    <property type="evidence" value="ECO:0007669"/>
    <property type="project" value="InterPro"/>
</dbReference>
<proteinExistence type="predicted"/>
<feature type="compositionally biased region" description="Acidic residues" evidence="4">
    <location>
        <begin position="1454"/>
        <end position="1464"/>
    </location>
</feature>
<dbReference type="InterPro" id="IPR016035">
    <property type="entry name" value="Acyl_Trfase/lysoPLipase"/>
</dbReference>
<dbReference type="PROSITE" id="PS52004">
    <property type="entry name" value="KS3_2"/>
    <property type="match status" value="1"/>
</dbReference>
<dbReference type="InterPro" id="IPR001227">
    <property type="entry name" value="Ac_transferase_dom_sf"/>
</dbReference>
<dbReference type="SUPFAM" id="SSF52151">
    <property type="entry name" value="FabD/lysophospholipase-like"/>
    <property type="match status" value="2"/>
</dbReference>
<evidence type="ECO:0000259" key="6">
    <source>
        <dbReference type="PROSITE" id="PS52004"/>
    </source>
</evidence>
<evidence type="ECO:0000256" key="2">
    <source>
        <dbReference type="ARBA" id="ARBA00022553"/>
    </source>
</evidence>
<dbReference type="Pfam" id="PF02801">
    <property type="entry name" value="Ketoacyl-synt_C"/>
    <property type="match status" value="1"/>
</dbReference>
<reference evidence="7 8" key="1">
    <citation type="submission" date="2020-03" db="EMBL/GenBank/DDBJ databases">
        <title>Whole genome shotgun sequence of Phytohabitans rumicis NBRC 108638.</title>
        <authorList>
            <person name="Komaki H."/>
            <person name="Tamura T."/>
        </authorList>
    </citation>
    <scope>NUCLEOTIDE SEQUENCE [LARGE SCALE GENOMIC DNA]</scope>
    <source>
        <strain evidence="7 8">NBRC 108638</strain>
    </source>
</reference>
<dbReference type="Gene3D" id="3.30.70.3290">
    <property type="match status" value="2"/>
</dbReference>
<name>A0A6V8L2V7_9ACTN</name>
<feature type="region of interest" description="Disordered" evidence="4">
    <location>
        <begin position="1443"/>
        <end position="1464"/>
    </location>
</feature>
<organism evidence="7 8">
    <name type="scientific">Phytohabitans rumicis</name>
    <dbReference type="NCBI Taxonomy" id="1076125"/>
    <lineage>
        <taxon>Bacteria</taxon>
        <taxon>Bacillati</taxon>
        <taxon>Actinomycetota</taxon>
        <taxon>Actinomycetes</taxon>
        <taxon>Micromonosporales</taxon>
        <taxon>Micromonosporaceae</taxon>
    </lineage>
</organism>
<dbReference type="SMART" id="SM00823">
    <property type="entry name" value="PKS_PP"/>
    <property type="match status" value="2"/>
</dbReference>
<dbReference type="Proteomes" id="UP000482960">
    <property type="component" value="Unassembled WGS sequence"/>
</dbReference>
<dbReference type="Pfam" id="PF00698">
    <property type="entry name" value="Acyl_transf_1"/>
    <property type="match status" value="1"/>
</dbReference>
<keyword evidence="3" id="KW-0808">Transferase</keyword>
<accession>A0A6V8L2V7</accession>
<dbReference type="PANTHER" id="PTHR43775:SF37">
    <property type="entry name" value="SI:DKEY-61P9.11"/>
    <property type="match status" value="1"/>
</dbReference>
<evidence type="ECO:0000313" key="8">
    <source>
        <dbReference type="Proteomes" id="UP000482960"/>
    </source>
</evidence>
<dbReference type="Pfam" id="PF16197">
    <property type="entry name" value="KAsynt_C_assoc"/>
    <property type="match status" value="1"/>
</dbReference>
<dbReference type="SMART" id="SM01294">
    <property type="entry name" value="PKS_PP_betabranch"/>
    <property type="match status" value="1"/>
</dbReference>
<feature type="domain" description="Ketosynthase family 3 (KS3)" evidence="6">
    <location>
        <begin position="615"/>
        <end position="1040"/>
    </location>
</feature>
<dbReference type="GO" id="GO:0005886">
    <property type="term" value="C:plasma membrane"/>
    <property type="evidence" value="ECO:0007669"/>
    <property type="project" value="TreeGrafter"/>
</dbReference>
<evidence type="ECO:0000256" key="4">
    <source>
        <dbReference type="SAM" id="MobiDB-lite"/>
    </source>
</evidence>
<dbReference type="SUPFAM" id="SSF53901">
    <property type="entry name" value="Thiolase-like"/>
    <property type="match status" value="1"/>
</dbReference>
<dbReference type="PROSITE" id="PS50075">
    <property type="entry name" value="CARRIER"/>
    <property type="match status" value="2"/>
</dbReference>
<feature type="domain" description="Carrier" evidence="5">
    <location>
        <begin position="513"/>
        <end position="588"/>
    </location>
</feature>
<dbReference type="InterPro" id="IPR018201">
    <property type="entry name" value="Ketoacyl_synth_AS"/>
</dbReference>
<dbReference type="PROSITE" id="PS00606">
    <property type="entry name" value="KS3_1"/>
    <property type="match status" value="1"/>
</dbReference>
<dbReference type="InterPro" id="IPR014030">
    <property type="entry name" value="Ketoacyl_synth_N"/>
</dbReference>
<feature type="region of interest" description="Disordered" evidence="4">
    <location>
        <begin position="431"/>
        <end position="450"/>
    </location>
</feature>
<dbReference type="SUPFAM" id="SSF47336">
    <property type="entry name" value="ACP-like"/>
    <property type="match status" value="2"/>
</dbReference>
<feature type="region of interest" description="Disordered" evidence="4">
    <location>
        <begin position="492"/>
        <end position="511"/>
    </location>
</feature>
<comment type="caution">
    <text evidence="7">The sequence shown here is derived from an EMBL/GenBank/DDBJ whole genome shotgun (WGS) entry which is preliminary data.</text>
</comment>
<dbReference type="GO" id="GO:0004312">
    <property type="term" value="F:fatty acid synthase activity"/>
    <property type="evidence" value="ECO:0007669"/>
    <property type="project" value="TreeGrafter"/>
</dbReference>
<keyword evidence="2" id="KW-0597">Phosphoprotein</keyword>
<evidence type="ECO:0000256" key="3">
    <source>
        <dbReference type="ARBA" id="ARBA00022679"/>
    </source>
</evidence>
<evidence type="ECO:0000256" key="1">
    <source>
        <dbReference type="ARBA" id="ARBA00022450"/>
    </source>
</evidence>
<evidence type="ECO:0000259" key="5">
    <source>
        <dbReference type="PROSITE" id="PS50075"/>
    </source>
</evidence>
<dbReference type="InterPro" id="IPR016036">
    <property type="entry name" value="Malonyl_transacylase_ACP-bd"/>
</dbReference>
<evidence type="ECO:0008006" key="9">
    <source>
        <dbReference type="Google" id="ProtNLM"/>
    </source>
</evidence>
<evidence type="ECO:0000313" key="7">
    <source>
        <dbReference type="EMBL" id="GFJ91622.1"/>
    </source>
</evidence>
<dbReference type="Pfam" id="PF00550">
    <property type="entry name" value="PP-binding"/>
    <property type="match status" value="2"/>
</dbReference>
<dbReference type="InterPro" id="IPR009081">
    <property type="entry name" value="PP-bd_ACP"/>
</dbReference>
<dbReference type="PROSITE" id="PS00012">
    <property type="entry name" value="PHOSPHOPANTETHEINE"/>
    <property type="match status" value="1"/>
</dbReference>
<keyword evidence="1" id="KW-0596">Phosphopantetheine</keyword>
<dbReference type="CDD" id="cd00833">
    <property type="entry name" value="PKS"/>
    <property type="match status" value="1"/>
</dbReference>
<dbReference type="GO" id="GO:0004315">
    <property type="term" value="F:3-oxoacyl-[acyl-carrier-protein] synthase activity"/>
    <property type="evidence" value="ECO:0007669"/>
    <property type="project" value="InterPro"/>
</dbReference>